<dbReference type="CDD" id="cd02947">
    <property type="entry name" value="TRX_family"/>
    <property type="match status" value="1"/>
</dbReference>
<proteinExistence type="predicted"/>
<keyword evidence="3" id="KW-0676">Redox-active center</keyword>
<dbReference type="PROSITE" id="PS51352">
    <property type="entry name" value="THIOREDOXIN_2"/>
    <property type="match status" value="1"/>
</dbReference>
<accession>A0A5D2V4J4</accession>
<dbReference type="PANTHER" id="PTHR10438">
    <property type="entry name" value="THIOREDOXIN"/>
    <property type="match status" value="1"/>
</dbReference>
<keyword evidence="1" id="KW-0249">Electron transport</keyword>
<evidence type="ECO:0000256" key="1">
    <source>
        <dbReference type="ARBA" id="ARBA00022982"/>
    </source>
</evidence>
<gene>
    <name evidence="5" type="ORF">E1A91_D05G353600v1</name>
</gene>
<dbReference type="Pfam" id="PF00085">
    <property type="entry name" value="Thioredoxin"/>
    <property type="match status" value="1"/>
</dbReference>
<sequence>MKIRGIYSSKTINSMELYIKTFPNIPKIQPKVTSFHRATTKRKRMGNKASTAKIIEMQSASQWRAQLEASKQSNKLLVIDFSATWCGPCKWMEPVIEEYANLYADVEFIKIDVDTLEDVARQFKVEAMPTFVLVKKGKEICRLVGAKKTELQKLIEKHRTLIAFGVDKFQPKPS</sequence>
<dbReference type="FunFam" id="3.40.30.10:FF:000245">
    <property type="entry name" value="Thioredoxin"/>
    <property type="match status" value="1"/>
</dbReference>
<evidence type="ECO:0000259" key="4">
    <source>
        <dbReference type="PROSITE" id="PS51352"/>
    </source>
</evidence>
<feature type="domain" description="Thioredoxin" evidence="4">
    <location>
        <begin position="43"/>
        <end position="160"/>
    </location>
</feature>
<dbReference type="SUPFAM" id="SSF52833">
    <property type="entry name" value="Thioredoxin-like"/>
    <property type="match status" value="1"/>
</dbReference>
<dbReference type="Gene3D" id="3.40.30.10">
    <property type="entry name" value="Glutaredoxin"/>
    <property type="match status" value="1"/>
</dbReference>
<dbReference type="Proteomes" id="UP000323597">
    <property type="component" value="Chromosome D05"/>
</dbReference>
<protein>
    <recommendedName>
        <fullName evidence="4">Thioredoxin domain-containing protein</fullName>
    </recommendedName>
</protein>
<dbReference type="InterPro" id="IPR036249">
    <property type="entry name" value="Thioredoxin-like_sf"/>
</dbReference>
<dbReference type="EMBL" id="CM017653">
    <property type="protein sequence ID" value="TYI84286.1"/>
    <property type="molecule type" value="Genomic_DNA"/>
</dbReference>
<dbReference type="InterPro" id="IPR017937">
    <property type="entry name" value="Thioredoxin_CS"/>
</dbReference>
<dbReference type="InterPro" id="IPR013766">
    <property type="entry name" value="Thioredoxin_domain"/>
</dbReference>
<organism evidence="5 6">
    <name type="scientific">Gossypium mustelinum</name>
    <name type="common">Cotton</name>
    <name type="synonym">Gossypium caicoense</name>
    <dbReference type="NCBI Taxonomy" id="34275"/>
    <lineage>
        <taxon>Eukaryota</taxon>
        <taxon>Viridiplantae</taxon>
        <taxon>Streptophyta</taxon>
        <taxon>Embryophyta</taxon>
        <taxon>Tracheophyta</taxon>
        <taxon>Spermatophyta</taxon>
        <taxon>Magnoliopsida</taxon>
        <taxon>eudicotyledons</taxon>
        <taxon>Gunneridae</taxon>
        <taxon>Pentapetalae</taxon>
        <taxon>rosids</taxon>
        <taxon>malvids</taxon>
        <taxon>Malvales</taxon>
        <taxon>Malvaceae</taxon>
        <taxon>Malvoideae</taxon>
        <taxon>Gossypium</taxon>
    </lineage>
</organism>
<dbReference type="PRINTS" id="PR00421">
    <property type="entry name" value="THIOREDOXIN"/>
</dbReference>
<dbReference type="InterPro" id="IPR050620">
    <property type="entry name" value="Thioredoxin_H-type-like"/>
</dbReference>
<name>A0A5D2V4J4_GOSMU</name>
<dbReference type="PROSITE" id="PS00194">
    <property type="entry name" value="THIOREDOXIN_1"/>
    <property type="match status" value="1"/>
</dbReference>
<reference evidence="5 6" key="1">
    <citation type="submission" date="2019-07" db="EMBL/GenBank/DDBJ databases">
        <title>WGS assembly of Gossypium mustelinum.</title>
        <authorList>
            <person name="Chen Z.J."/>
            <person name="Sreedasyam A."/>
            <person name="Ando A."/>
            <person name="Song Q."/>
            <person name="De L."/>
            <person name="Hulse-Kemp A."/>
            <person name="Ding M."/>
            <person name="Ye W."/>
            <person name="Kirkbride R."/>
            <person name="Jenkins J."/>
            <person name="Plott C."/>
            <person name="Lovell J."/>
            <person name="Lin Y.-M."/>
            <person name="Vaughn R."/>
            <person name="Liu B."/>
            <person name="Li W."/>
            <person name="Simpson S."/>
            <person name="Scheffler B."/>
            <person name="Saski C."/>
            <person name="Grover C."/>
            <person name="Hu G."/>
            <person name="Conover J."/>
            <person name="Carlson J."/>
            <person name="Shu S."/>
            <person name="Boston L."/>
            <person name="Williams M."/>
            <person name="Peterson D."/>
            <person name="Mcgee K."/>
            <person name="Jones D."/>
            <person name="Wendel J."/>
            <person name="Stelly D."/>
            <person name="Grimwood J."/>
            <person name="Schmutz J."/>
        </authorList>
    </citation>
    <scope>NUCLEOTIDE SEQUENCE [LARGE SCALE GENOMIC DNA]</scope>
    <source>
        <strain evidence="5">1408120.09</strain>
    </source>
</reference>
<keyword evidence="2" id="KW-1015">Disulfide bond</keyword>
<evidence type="ECO:0000256" key="3">
    <source>
        <dbReference type="ARBA" id="ARBA00023284"/>
    </source>
</evidence>
<evidence type="ECO:0000313" key="6">
    <source>
        <dbReference type="Proteomes" id="UP000323597"/>
    </source>
</evidence>
<dbReference type="PANTHER" id="PTHR10438:SF463">
    <property type="entry name" value="THIOREDOXIN"/>
    <property type="match status" value="1"/>
</dbReference>
<evidence type="ECO:0000256" key="2">
    <source>
        <dbReference type="ARBA" id="ARBA00023157"/>
    </source>
</evidence>
<dbReference type="AlphaFoldDB" id="A0A5D2V4J4"/>
<keyword evidence="1" id="KW-0813">Transport</keyword>
<keyword evidence="6" id="KW-1185">Reference proteome</keyword>
<evidence type="ECO:0000313" key="5">
    <source>
        <dbReference type="EMBL" id="TYI84286.1"/>
    </source>
</evidence>